<dbReference type="OrthoDB" id="2906454at2"/>
<gene>
    <name evidence="3" type="ORF">SAMN04487861_1289</name>
</gene>
<protein>
    <submittedName>
        <fullName evidence="3">Plasmid segregation protein ParM</fullName>
    </submittedName>
</protein>
<name>A0A1I3H843_SELRU</name>
<dbReference type="InterPro" id="IPR049067">
    <property type="entry name" value="MreB-like_C"/>
</dbReference>
<dbReference type="Pfam" id="PF17989">
    <property type="entry name" value="ALP_N"/>
    <property type="match status" value="1"/>
</dbReference>
<proteinExistence type="predicted"/>
<feature type="domain" description="Actin homologue MreB-like C-terminal" evidence="2">
    <location>
        <begin position="222"/>
        <end position="337"/>
    </location>
</feature>
<dbReference type="InterPro" id="IPR040607">
    <property type="entry name" value="ALP_N"/>
</dbReference>
<dbReference type="Proteomes" id="UP000183639">
    <property type="component" value="Unassembled WGS sequence"/>
</dbReference>
<reference evidence="3 4" key="1">
    <citation type="submission" date="2016-10" db="EMBL/GenBank/DDBJ databases">
        <authorList>
            <person name="de Groot N.N."/>
        </authorList>
    </citation>
    <scope>NUCLEOTIDE SEQUENCE [LARGE SCALE GENOMIC DNA]</scope>
    <source>
        <strain evidence="3 4">Z108</strain>
    </source>
</reference>
<dbReference type="Gene3D" id="3.30.420.40">
    <property type="match status" value="2"/>
</dbReference>
<evidence type="ECO:0000259" key="1">
    <source>
        <dbReference type="Pfam" id="PF17989"/>
    </source>
</evidence>
<dbReference type="SUPFAM" id="SSF53067">
    <property type="entry name" value="Actin-like ATPase domain"/>
    <property type="match status" value="1"/>
</dbReference>
<dbReference type="InterPro" id="IPR043129">
    <property type="entry name" value="ATPase_NBD"/>
</dbReference>
<evidence type="ECO:0000313" key="4">
    <source>
        <dbReference type="Proteomes" id="UP000183639"/>
    </source>
</evidence>
<evidence type="ECO:0000313" key="3">
    <source>
        <dbReference type="EMBL" id="SFI31772.1"/>
    </source>
</evidence>
<dbReference type="EMBL" id="FOQK01000028">
    <property type="protein sequence ID" value="SFI31772.1"/>
    <property type="molecule type" value="Genomic_DNA"/>
</dbReference>
<dbReference type="CDD" id="cd24023">
    <property type="entry name" value="ASKHA_NBD_ParM_Alp7A-like"/>
    <property type="match status" value="1"/>
</dbReference>
<dbReference type="AlphaFoldDB" id="A0A1I3H843"/>
<feature type="domain" description="Actin-like protein N-terminal" evidence="1">
    <location>
        <begin position="8"/>
        <end position="182"/>
    </location>
</feature>
<sequence length="387" mass="43074">MNLRIANDNGNSEHDLIIDGKLVQQPNVFAKIMRVPNLDDVNKEYVLKNLHDHLLVSIEGGLYYIGQRALESGQPCRAIEVGVDNNKVTSDIVYINTLAHSAAAAIEEAAGKDYDLGALDETITAHVDMATALPVSYFNKKNCQTFSEKFTGKKHHVCVYIGDKEVMVELIYDFVKVIPEGVTASFALKENNELFEEYNKQHKDAPLNKADFAENKVLHIAVGEGTTEFPVTTDVHFKPDFISGTNNGNGHAIDAVIDDFKEQFGLMKLTRQEYSDILQDEGHKYHATAVEFIMPALENQAEEILHKAKQVIQQANNEIDVVCVYGGGSIMMREALEKKLKDFCDRAMIKLLYMPKKYAVTLEVSGLNVFLNSKVFAALKEASAANN</sequence>
<evidence type="ECO:0000259" key="2">
    <source>
        <dbReference type="Pfam" id="PF21522"/>
    </source>
</evidence>
<accession>A0A1I3H843</accession>
<dbReference type="Pfam" id="PF21522">
    <property type="entry name" value="MreB-like_C"/>
    <property type="match status" value="1"/>
</dbReference>
<organism evidence="3 4">
    <name type="scientific">Selenomonas ruminantium</name>
    <dbReference type="NCBI Taxonomy" id="971"/>
    <lineage>
        <taxon>Bacteria</taxon>
        <taxon>Bacillati</taxon>
        <taxon>Bacillota</taxon>
        <taxon>Negativicutes</taxon>
        <taxon>Selenomonadales</taxon>
        <taxon>Selenomonadaceae</taxon>
        <taxon>Selenomonas</taxon>
    </lineage>
</organism>
<dbReference type="RefSeq" id="WP_075445465.1">
    <property type="nucleotide sequence ID" value="NZ_FOQK01000028.1"/>
</dbReference>